<keyword evidence="4 6" id="KW-1133">Transmembrane helix</keyword>
<evidence type="ECO:0000256" key="6">
    <source>
        <dbReference type="SAM" id="Phobius"/>
    </source>
</evidence>
<comment type="subcellular location">
    <subcellularLocation>
        <location evidence="1">Cell membrane</location>
        <topology evidence="1">Multi-pass membrane protein</topology>
    </subcellularLocation>
</comment>
<proteinExistence type="predicted"/>
<sequence>MTQVTTKKSKYIAMPDTLVILFGVVLLVYLLSFFVPAGKFDTQKVSYQADGVTKTRTVLVASSYQVQKDSNGNIVKNPPKIFATDGNPGFLNFVYDGITSGDRNGGAVGVMAFILIIGGAFGIIMRTGVIEAGMMKLIVKMSNRKILILPVMTLIFSIGGAVFGMGEEAIAFALILAPMMVAMGYDAITGVLVTYLATQVGFATSWMNPFSVAIAQGIANVPVLSGSMYRIIMWAVFTLAIMIYSVIYARSIHKNPQKSLSYESDNYFRQQMSEIDATAHFGIASWSIIAVLVLGMVWVVYGVIEKAYYIPEIATQFFAMGLVIGGISVIGRINGMNVNVMAKAFKSGAADLLPAALIVGMAHGIILMMGGGDATQFTMLNTVLNASANLVSGLNEYVSAIAMFLFQSIFNIFVTSGSGQAALTMPLMAPLADLVGVGRQIAVLAFQLGDGWTHCIMPTSAALMGTLGVARVEYSAWVKFIFKFYLFLMALSAVFIIIAVMINYQ</sequence>
<dbReference type="AlphaFoldDB" id="A0A2I7N612"/>
<feature type="transmembrane region" description="Helical" evidence="6">
    <location>
        <begin position="313"/>
        <end position="331"/>
    </location>
</feature>
<feature type="transmembrane region" description="Helical" evidence="6">
    <location>
        <begin position="279"/>
        <end position="301"/>
    </location>
</feature>
<evidence type="ECO:0000313" key="7">
    <source>
        <dbReference type="EMBL" id="AUR51913.1"/>
    </source>
</evidence>
<keyword evidence="2" id="KW-1003">Cell membrane</keyword>
<feature type="transmembrane region" description="Helical" evidence="6">
    <location>
        <begin position="146"/>
        <end position="163"/>
    </location>
</feature>
<dbReference type="OrthoDB" id="255482at2"/>
<evidence type="ECO:0000256" key="3">
    <source>
        <dbReference type="ARBA" id="ARBA00022692"/>
    </source>
</evidence>
<dbReference type="EMBL" id="CP024847">
    <property type="protein sequence ID" value="AUR51913.1"/>
    <property type="molecule type" value="Genomic_DNA"/>
</dbReference>
<dbReference type="InterPro" id="IPR018385">
    <property type="entry name" value="C4_dicarb_anaerob_car-like"/>
</dbReference>
<evidence type="ECO:0000313" key="8">
    <source>
        <dbReference type="Proteomes" id="UP000236655"/>
    </source>
</evidence>
<dbReference type="GO" id="GO:0005886">
    <property type="term" value="C:plasma membrane"/>
    <property type="evidence" value="ECO:0007669"/>
    <property type="project" value="UniProtKB-SubCell"/>
</dbReference>
<dbReference type="Pfam" id="PF03606">
    <property type="entry name" value="DcuC"/>
    <property type="match status" value="1"/>
</dbReference>
<dbReference type="RefSeq" id="WP_102951209.1">
    <property type="nucleotide sequence ID" value="NZ_CP024847.1"/>
</dbReference>
<feature type="transmembrane region" description="Helical" evidence="6">
    <location>
        <begin position="169"/>
        <end position="188"/>
    </location>
</feature>
<keyword evidence="5 6" id="KW-0472">Membrane</keyword>
<feature type="transmembrane region" description="Helical" evidence="6">
    <location>
        <begin position="105"/>
        <end position="125"/>
    </location>
</feature>
<feature type="transmembrane region" description="Helical" evidence="6">
    <location>
        <begin position="200"/>
        <end position="219"/>
    </location>
</feature>
<gene>
    <name evidence="7" type="ORF">CUN60_06250</name>
</gene>
<dbReference type="Proteomes" id="UP000236655">
    <property type="component" value="Chromosome"/>
</dbReference>
<dbReference type="PANTHER" id="PTHR43652:SF2">
    <property type="entry name" value="BASIC AMINO ACID ANTIPORTER YFCC-RELATED"/>
    <property type="match status" value="1"/>
</dbReference>
<dbReference type="KEGG" id="nba:CUN60_06250"/>
<feature type="transmembrane region" description="Helical" evidence="6">
    <location>
        <begin position="484"/>
        <end position="504"/>
    </location>
</feature>
<evidence type="ECO:0000256" key="2">
    <source>
        <dbReference type="ARBA" id="ARBA00022475"/>
    </source>
</evidence>
<evidence type="ECO:0000256" key="5">
    <source>
        <dbReference type="ARBA" id="ARBA00023136"/>
    </source>
</evidence>
<name>A0A2I7N612_9NEIS</name>
<organism evidence="7 8">
    <name type="scientific">Aquella oligotrophica</name>
    <dbReference type="NCBI Taxonomy" id="2067065"/>
    <lineage>
        <taxon>Bacteria</taxon>
        <taxon>Pseudomonadati</taxon>
        <taxon>Pseudomonadota</taxon>
        <taxon>Betaproteobacteria</taxon>
        <taxon>Neisseriales</taxon>
        <taxon>Neisseriaceae</taxon>
        <taxon>Aquella</taxon>
    </lineage>
</organism>
<evidence type="ECO:0000256" key="4">
    <source>
        <dbReference type="ARBA" id="ARBA00022989"/>
    </source>
</evidence>
<dbReference type="InterPro" id="IPR051679">
    <property type="entry name" value="DASS-Related_Transporters"/>
</dbReference>
<feature type="transmembrane region" description="Helical" evidence="6">
    <location>
        <begin position="12"/>
        <end position="35"/>
    </location>
</feature>
<evidence type="ECO:0000256" key="1">
    <source>
        <dbReference type="ARBA" id="ARBA00004651"/>
    </source>
</evidence>
<feature type="transmembrane region" description="Helical" evidence="6">
    <location>
        <begin position="397"/>
        <end position="415"/>
    </location>
</feature>
<feature type="transmembrane region" description="Helical" evidence="6">
    <location>
        <begin position="231"/>
        <end position="249"/>
    </location>
</feature>
<dbReference type="PANTHER" id="PTHR43652">
    <property type="entry name" value="BASIC AMINO ACID ANTIPORTER YFCC-RELATED"/>
    <property type="match status" value="1"/>
</dbReference>
<protein>
    <recommendedName>
        <fullName evidence="9">Basic amino acid antiporter YfcC</fullName>
    </recommendedName>
</protein>
<accession>A0A2I7N612</accession>
<evidence type="ECO:0008006" key="9">
    <source>
        <dbReference type="Google" id="ProtNLM"/>
    </source>
</evidence>
<reference evidence="8" key="1">
    <citation type="submission" date="2017-11" db="EMBL/GenBank/DDBJ databases">
        <authorList>
            <person name="Chan K.G."/>
            <person name="Lee L.S."/>
        </authorList>
    </citation>
    <scope>NUCLEOTIDE SEQUENCE [LARGE SCALE GENOMIC DNA]</scope>
    <source>
        <strain evidence="8">DSM 100970</strain>
    </source>
</reference>
<keyword evidence="8" id="KW-1185">Reference proteome</keyword>
<dbReference type="NCBIfam" id="NF008611">
    <property type="entry name" value="PRK11588.1"/>
    <property type="match status" value="1"/>
</dbReference>
<keyword evidence="3 6" id="KW-0812">Transmembrane</keyword>
<feature type="transmembrane region" description="Helical" evidence="6">
    <location>
        <begin position="352"/>
        <end position="371"/>
    </location>
</feature>